<dbReference type="CDD" id="cd00067">
    <property type="entry name" value="GAL4"/>
    <property type="match status" value="1"/>
</dbReference>
<dbReference type="InterPro" id="IPR051615">
    <property type="entry name" value="Transcr_Regulatory_Elem"/>
</dbReference>
<feature type="compositionally biased region" description="Polar residues" evidence="8">
    <location>
        <begin position="299"/>
        <end position="311"/>
    </location>
</feature>
<evidence type="ECO:0000256" key="4">
    <source>
        <dbReference type="ARBA" id="ARBA00023015"/>
    </source>
</evidence>
<keyword evidence="2" id="KW-0479">Metal-binding</keyword>
<feature type="region of interest" description="Disordered" evidence="8">
    <location>
        <begin position="178"/>
        <end position="246"/>
    </location>
</feature>
<dbReference type="GO" id="GO:0008270">
    <property type="term" value="F:zinc ion binding"/>
    <property type="evidence" value="ECO:0007669"/>
    <property type="project" value="InterPro"/>
</dbReference>
<dbReference type="PANTHER" id="PTHR31313">
    <property type="entry name" value="TY1 ENHANCER ACTIVATOR"/>
    <property type="match status" value="1"/>
</dbReference>
<name>A0A317XNK5_9BASI</name>
<keyword evidence="6" id="KW-0804">Transcription</keyword>
<evidence type="ECO:0000313" key="10">
    <source>
        <dbReference type="EMBL" id="PWY98860.1"/>
    </source>
</evidence>
<dbReference type="GO" id="GO:0000981">
    <property type="term" value="F:DNA-binding transcription factor activity, RNA polymerase II-specific"/>
    <property type="evidence" value="ECO:0007669"/>
    <property type="project" value="InterPro"/>
</dbReference>
<dbReference type="Proteomes" id="UP000246740">
    <property type="component" value="Unassembled WGS sequence"/>
</dbReference>
<keyword evidence="11" id="KW-1185">Reference proteome</keyword>
<feature type="compositionally biased region" description="Low complexity" evidence="8">
    <location>
        <begin position="321"/>
        <end position="341"/>
    </location>
</feature>
<feature type="compositionally biased region" description="Polar residues" evidence="8">
    <location>
        <begin position="198"/>
        <end position="209"/>
    </location>
</feature>
<dbReference type="AlphaFoldDB" id="A0A317XNK5"/>
<keyword evidence="4" id="KW-0805">Transcription regulation</keyword>
<dbReference type="PANTHER" id="PTHR31313:SF81">
    <property type="entry name" value="TY1 ENHANCER ACTIVATOR"/>
    <property type="match status" value="1"/>
</dbReference>
<dbReference type="PROSITE" id="PS00463">
    <property type="entry name" value="ZN2_CY6_FUNGAL_1"/>
    <property type="match status" value="1"/>
</dbReference>
<keyword evidence="7" id="KW-0539">Nucleus</keyword>
<feature type="compositionally biased region" description="Low complexity" evidence="8">
    <location>
        <begin position="178"/>
        <end position="187"/>
    </location>
</feature>
<comment type="subcellular location">
    <subcellularLocation>
        <location evidence="1">Nucleus</location>
    </subcellularLocation>
</comment>
<evidence type="ECO:0000313" key="11">
    <source>
        <dbReference type="Proteomes" id="UP000246740"/>
    </source>
</evidence>
<sequence length="341" mass="37357">MSSLQPPQGWLVDVISQSYPPMSHTYRDVYADHTAYQPEASRNASRPRVTMACKHCRQRKVRCDGVRPECGLCKRLGKPCNYVKVTAEENSVLRDKKRAAKARKAAQMEAARTAFHQHDTFPAYHPYRAAQAHRPYNYAPRPTFLSPLPSASAAPAAVASQSPSVPVSTYLATSSTTIPASLASSSSDDYRSSYERSWGSTSGGPSSDTYHGRDVSPAEPVPALERAPSSQGSGTAGSPVSVSQQISPSMYSESRFPFGGALNVDHQPANSMDKNISSWSLHNPYLTSNESSKAGYADNVNSLSTSGTVSDNRPDWLPRFPSYHSHYYSQSQQQPQPQYQW</sequence>
<reference evidence="10 11" key="1">
    <citation type="journal article" date="2018" name="Mol. Biol. Evol.">
        <title>Broad Genomic Sampling Reveals a Smut Pathogenic Ancestry of the Fungal Clade Ustilaginomycotina.</title>
        <authorList>
            <person name="Kijpornyongpan T."/>
            <person name="Mondo S.J."/>
            <person name="Barry K."/>
            <person name="Sandor L."/>
            <person name="Lee J."/>
            <person name="Lipzen A."/>
            <person name="Pangilinan J."/>
            <person name="LaButti K."/>
            <person name="Hainaut M."/>
            <person name="Henrissat B."/>
            <person name="Grigoriev I.V."/>
            <person name="Spatafora J.W."/>
            <person name="Aime M.C."/>
        </authorList>
    </citation>
    <scope>NUCLEOTIDE SEQUENCE [LARGE SCALE GENOMIC DNA]</scope>
    <source>
        <strain evidence="10 11">MCA 3645</strain>
    </source>
</reference>
<dbReference type="InterPro" id="IPR036864">
    <property type="entry name" value="Zn2-C6_fun-type_DNA-bd_sf"/>
</dbReference>
<feature type="region of interest" description="Disordered" evidence="8">
    <location>
        <begin position="290"/>
        <end position="341"/>
    </location>
</feature>
<dbReference type="EMBL" id="KZ819197">
    <property type="protein sequence ID" value="PWY98860.1"/>
    <property type="molecule type" value="Genomic_DNA"/>
</dbReference>
<dbReference type="InParanoid" id="A0A317XNK5"/>
<keyword evidence="3" id="KW-0862">Zinc</keyword>
<evidence type="ECO:0000259" key="9">
    <source>
        <dbReference type="PROSITE" id="PS50048"/>
    </source>
</evidence>
<evidence type="ECO:0000256" key="1">
    <source>
        <dbReference type="ARBA" id="ARBA00004123"/>
    </source>
</evidence>
<evidence type="ECO:0000256" key="8">
    <source>
        <dbReference type="SAM" id="MobiDB-lite"/>
    </source>
</evidence>
<organism evidence="10 11">
    <name type="scientific">Testicularia cyperi</name>
    <dbReference type="NCBI Taxonomy" id="1882483"/>
    <lineage>
        <taxon>Eukaryota</taxon>
        <taxon>Fungi</taxon>
        <taxon>Dikarya</taxon>
        <taxon>Basidiomycota</taxon>
        <taxon>Ustilaginomycotina</taxon>
        <taxon>Ustilaginomycetes</taxon>
        <taxon>Ustilaginales</taxon>
        <taxon>Anthracoideaceae</taxon>
        <taxon>Testicularia</taxon>
    </lineage>
</organism>
<dbReference type="STRING" id="1882483.A0A317XNK5"/>
<evidence type="ECO:0000256" key="7">
    <source>
        <dbReference type="ARBA" id="ARBA00023242"/>
    </source>
</evidence>
<evidence type="ECO:0000256" key="5">
    <source>
        <dbReference type="ARBA" id="ARBA00023125"/>
    </source>
</evidence>
<dbReference type="Pfam" id="PF00172">
    <property type="entry name" value="Zn_clus"/>
    <property type="match status" value="1"/>
</dbReference>
<dbReference type="OrthoDB" id="39175at2759"/>
<protein>
    <recommendedName>
        <fullName evidence="9">Zn(2)-C6 fungal-type domain-containing protein</fullName>
    </recommendedName>
</protein>
<dbReference type="SMART" id="SM00066">
    <property type="entry name" value="GAL4"/>
    <property type="match status" value="1"/>
</dbReference>
<evidence type="ECO:0000256" key="6">
    <source>
        <dbReference type="ARBA" id="ARBA00023163"/>
    </source>
</evidence>
<dbReference type="GO" id="GO:0003677">
    <property type="term" value="F:DNA binding"/>
    <property type="evidence" value="ECO:0007669"/>
    <property type="project" value="UniProtKB-KW"/>
</dbReference>
<dbReference type="GO" id="GO:0005634">
    <property type="term" value="C:nucleus"/>
    <property type="evidence" value="ECO:0007669"/>
    <property type="project" value="UniProtKB-SubCell"/>
</dbReference>
<dbReference type="InterPro" id="IPR001138">
    <property type="entry name" value="Zn2Cys6_DnaBD"/>
</dbReference>
<evidence type="ECO:0000256" key="2">
    <source>
        <dbReference type="ARBA" id="ARBA00022723"/>
    </source>
</evidence>
<feature type="domain" description="Zn(2)-C6 fungal-type" evidence="9">
    <location>
        <begin position="52"/>
        <end position="82"/>
    </location>
</feature>
<dbReference type="Gene3D" id="4.10.240.10">
    <property type="entry name" value="Zn(2)-C6 fungal-type DNA-binding domain"/>
    <property type="match status" value="1"/>
</dbReference>
<accession>A0A317XNK5</accession>
<keyword evidence="5" id="KW-0238">DNA-binding</keyword>
<proteinExistence type="predicted"/>
<dbReference type="SUPFAM" id="SSF57701">
    <property type="entry name" value="Zn2/Cys6 DNA-binding domain"/>
    <property type="match status" value="1"/>
</dbReference>
<dbReference type="PROSITE" id="PS50048">
    <property type="entry name" value="ZN2_CY6_FUNGAL_2"/>
    <property type="match status" value="1"/>
</dbReference>
<gene>
    <name evidence="10" type="ORF">BCV70DRAFT_218365</name>
</gene>
<evidence type="ECO:0000256" key="3">
    <source>
        <dbReference type="ARBA" id="ARBA00022833"/>
    </source>
</evidence>